<dbReference type="InterPro" id="IPR029424">
    <property type="entry name" value="MMS22L_C"/>
</dbReference>
<dbReference type="Pfam" id="PF14911">
    <property type="entry name" value="MMS22L_C"/>
    <property type="match status" value="1"/>
</dbReference>
<sequence length="1138" mass="130372">MLAEVSRNTACSNDVQFLDSKDPSHDESFPEQSMEEIALKRDVNIPQLTCMGKVSFAEDLFHPAGYVCSREFDSVINNRDPSYSLHLEDNVLLFNKCFIFEEAFFNDHVLLFTLLKTTYVRIELAAKANQVNSMGIPPIVMRQNILNFMSYLRVYVYRFLSEFGKEDELTLLYEKLTEIIEDAHLWLTCVSDMPSVVFSGGLLNNNSPGAVLFHTYFDIKWSFLEISYMASNLRKYSESSRKSRENFLVILQQLEESLCGDLLYLAIRKFPEVSPNDWSGTAPFSCTCIRELWFMLLVILKSENSVFSVVLKQYTSLLETPGQGCVQSFSDTKRLKIPSKDPLAILWLFVHLSRLSGFSQTGSWDRNFSRMEPNYDVINKFVQLYITGADTTVTEDRSKGLMGCLYSLSHTWGSNLNLCIILWEYFNKKLDDNFTHSSAFDQLPYSSSLCWYENLTANIEPWKNLTARHNSYFIFLRLLGHHMELLNTKSQASLKARLYVKLQGKKIQELSLMGLYHMISACLTVVLTSESSEDMCSKILEMSANHKQKFIFFVAEMVVLLICVSRGRDCKEVAASISSQLEKVSHSLKDGDLKVREEQRKFGTAFIENFQEVIFQSKNFSLGQKTLIDKPLRSYLKNCGSCDRAAVLDSLSNLLKKLRNTPDTSEEVYAAVVTHIYPLMKERFTSIEHLSFFVELTTTSLETSRPEFQNIFTFLCVDEKVSPRLSLKYLSQLLETRQFLVNLSFSLSNYQTILIQSWFRVSFLLPQVEDLTDDLDRLNSIVKRLPRMAELAVQSKIQPNSNEMIIDFFLMMSANHQNIQNYSERATVRDSYLQYIGPLDKYLTNGFVGGLWEAVDQITHILRLGGQMYFQCGNIIYTKGKVDCLLAQLNNVLLIPISFSDVNKELPAAAISPLQQYLPSFIFGLFRLNPSRDPYVMRCLSTVFQTYMTRFPPNHSHPFTRCWIGLESDPISNTLVPIVRTWFLQTIASSVLPQKVARTSPYLQPTLHWLKFLITNKDWKLEILKVILLPIFELSLILDEMVGKKNVTDFLQSAVSTPNAEQMAVMEQALNELIGRHLAFNSSKLFKIMEVISFLNADLVRRTLPKLREQVAVTELKRGIGTDSVLRQLLGTLELSLG</sequence>
<feature type="domain" description="Protein MMS22-like N-terminal" evidence="11">
    <location>
        <begin position="46"/>
        <end position="665"/>
    </location>
</feature>
<comment type="similarity">
    <text evidence="3">Belongs to the MMS22 family. MMS22L subfamily.</text>
</comment>
<evidence type="ECO:0000256" key="4">
    <source>
        <dbReference type="ARBA" id="ARBA00021061"/>
    </source>
</evidence>
<evidence type="ECO:0000259" key="12">
    <source>
        <dbReference type="Pfam" id="PF14911"/>
    </source>
</evidence>
<organism evidence="13 14">
    <name type="scientific">Daphnia magna</name>
    <dbReference type="NCBI Taxonomy" id="35525"/>
    <lineage>
        <taxon>Eukaryota</taxon>
        <taxon>Metazoa</taxon>
        <taxon>Ecdysozoa</taxon>
        <taxon>Arthropoda</taxon>
        <taxon>Crustacea</taxon>
        <taxon>Branchiopoda</taxon>
        <taxon>Diplostraca</taxon>
        <taxon>Cladocera</taxon>
        <taxon>Anomopoda</taxon>
        <taxon>Daphniidae</taxon>
        <taxon>Daphnia</taxon>
    </lineage>
</organism>
<dbReference type="PANTHER" id="PTHR28547">
    <property type="entry name" value="PROTEIN MMS22-LIKE"/>
    <property type="match status" value="1"/>
</dbReference>
<gene>
    <name evidence="13" type="ORF">OUZ56_000977</name>
</gene>
<evidence type="ECO:0000256" key="8">
    <source>
        <dbReference type="ARBA" id="ARBA00023204"/>
    </source>
</evidence>
<keyword evidence="8" id="KW-0234">DNA repair</keyword>
<evidence type="ECO:0000256" key="6">
    <source>
        <dbReference type="ARBA" id="ARBA00022763"/>
    </source>
</evidence>
<evidence type="ECO:0000256" key="5">
    <source>
        <dbReference type="ARBA" id="ARBA00022454"/>
    </source>
</evidence>
<evidence type="ECO:0000259" key="11">
    <source>
        <dbReference type="Pfam" id="PF14910"/>
    </source>
</evidence>
<dbReference type="InterPro" id="IPR042320">
    <property type="entry name" value="MMS22-like"/>
</dbReference>
<keyword evidence="6" id="KW-0227">DNA damage</keyword>
<name>A0ABR0A1B8_9CRUS</name>
<evidence type="ECO:0000256" key="3">
    <source>
        <dbReference type="ARBA" id="ARBA00006585"/>
    </source>
</evidence>
<keyword evidence="5" id="KW-0158">Chromosome</keyword>
<keyword evidence="14" id="KW-1185">Reference proteome</keyword>
<evidence type="ECO:0000313" key="14">
    <source>
        <dbReference type="Proteomes" id="UP001234178"/>
    </source>
</evidence>
<reference evidence="13 14" key="1">
    <citation type="journal article" date="2023" name="Nucleic Acids Res.">
        <title>The hologenome of Daphnia magna reveals possible DNA methylation and microbiome-mediated evolution of the host genome.</title>
        <authorList>
            <person name="Chaturvedi A."/>
            <person name="Li X."/>
            <person name="Dhandapani V."/>
            <person name="Marshall H."/>
            <person name="Kissane S."/>
            <person name="Cuenca-Cambronero M."/>
            <person name="Asole G."/>
            <person name="Calvet F."/>
            <person name="Ruiz-Romero M."/>
            <person name="Marangio P."/>
            <person name="Guigo R."/>
            <person name="Rago D."/>
            <person name="Mirbahai L."/>
            <person name="Eastwood N."/>
            <person name="Colbourne J.K."/>
            <person name="Zhou J."/>
            <person name="Mallon E."/>
            <person name="Orsini L."/>
        </authorList>
    </citation>
    <scope>NUCLEOTIDE SEQUENCE [LARGE SCALE GENOMIC DNA]</scope>
    <source>
        <strain evidence="13">LRV0_1</strain>
    </source>
</reference>
<evidence type="ECO:0000256" key="2">
    <source>
        <dbReference type="ARBA" id="ARBA00004286"/>
    </source>
</evidence>
<keyword evidence="9" id="KW-0539">Nucleus</keyword>
<dbReference type="Proteomes" id="UP001234178">
    <property type="component" value="Unassembled WGS sequence"/>
</dbReference>
<dbReference type="EMBL" id="JAOYFB010000036">
    <property type="protein sequence ID" value="KAK4018942.1"/>
    <property type="molecule type" value="Genomic_DNA"/>
</dbReference>
<comment type="subcellular location">
    <subcellularLocation>
        <location evidence="2">Chromosome</location>
    </subcellularLocation>
    <subcellularLocation>
        <location evidence="1">Nucleus</location>
    </subcellularLocation>
</comment>
<evidence type="ECO:0000256" key="7">
    <source>
        <dbReference type="ARBA" id="ARBA00022853"/>
    </source>
</evidence>
<proteinExistence type="inferred from homology"/>
<evidence type="ECO:0000313" key="13">
    <source>
        <dbReference type="EMBL" id="KAK4018942.1"/>
    </source>
</evidence>
<evidence type="ECO:0000256" key="1">
    <source>
        <dbReference type="ARBA" id="ARBA00004123"/>
    </source>
</evidence>
<feature type="domain" description="MMS22-like C-terminal" evidence="12">
    <location>
        <begin position="774"/>
        <end position="1134"/>
    </location>
</feature>
<dbReference type="Pfam" id="PF14910">
    <property type="entry name" value="MMS22L_N"/>
    <property type="match status" value="1"/>
</dbReference>
<dbReference type="PANTHER" id="PTHR28547:SF1">
    <property type="entry name" value="PROTEIN MMS22-LIKE"/>
    <property type="match status" value="1"/>
</dbReference>
<dbReference type="InterPro" id="IPR029425">
    <property type="entry name" value="MMS22L_N"/>
</dbReference>
<comment type="caution">
    <text evidence="13">The sequence shown here is derived from an EMBL/GenBank/DDBJ whole genome shotgun (WGS) entry which is preliminary data.</text>
</comment>
<evidence type="ECO:0000256" key="10">
    <source>
        <dbReference type="ARBA" id="ARBA00033326"/>
    </source>
</evidence>
<evidence type="ECO:0000256" key="9">
    <source>
        <dbReference type="ARBA" id="ARBA00023242"/>
    </source>
</evidence>
<accession>A0ABR0A1B8</accession>
<protein>
    <recommendedName>
        <fullName evidence="4">Protein MMS22-like</fullName>
    </recommendedName>
    <alternativeName>
        <fullName evidence="10">Methyl methanesulfonate-sensitivity protein 22-like</fullName>
    </alternativeName>
</protein>
<keyword evidence="7" id="KW-0156">Chromatin regulator</keyword>